<feature type="region of interest" description="Disordered" evidence="1">
    <location>
        <begin position="56"/>
        <end position="128"/>
    </location>
</feature>
<dbReference type="AlphaFoldDB" id="A0A1H2PM23"/>
<reference evidence="3" key="1">
    <citation type="submission" date="2016-09" db="EMBL/GenBank/DDBJ databases">
        <authorList>
            <person name="Varghese N."/>
            <person name="Submissions S."/>
        </authorList>
    </citation>
    <scope>NUCLEOTIDE SEQUENCE [LARGE SCALE GENOMIC DNA]</scope>
    <source>
        <strain evidence="3">JS23</strain>
    </source>
</reference>
<dbReference type="STRING" id="1770053.SAMN05216551_102311"/>
<accession>A0A1H2PM23</accession>
<organism evidence="2 3">
    <name type="scientific">Chitinasiproducens palmae</name>
    <dbReference type="NCBI Taxonomy" id="1770053"/>
    <lineage>
        <taxon>Bacteria</taxon>
        <taxon>Pseudomonadati</taxon>
        <taxon>Pseudomonadota</taxon>
        <taxon>Betaproteobacteria</taxon>
        <taxon>Burkholderiales</taxon>
        <taxon>Burkholderiaceae</taxon>
        <taxon>Chitinasiproducens</taxon>
    </lineage>
</organism>
<feature type="compositionally biased region" description="Low complexity" evidence="1">
    <location>
        <begin position="65"/>
        <end position="79"/>
    </location>
</feature>
<evidence type="ECO:0000313" key="2">
    <source>
        <dbReference type="EMBL" id="SDV47145.1"/>
    </source>
</evidence>
<dbReference type="Proteomes" id="UP000243719">
    <property type="component" value="Unassembled WGS sequence"/>
</dbReference>
<keyword evidence="3" id="KW-1185">Reference proteome</keyword>
<dbReference type="EMBL" id="FNLO01000002">
    <property type="protein sequence ID" value="SDV47145.1"/>
    <property type="molecule type" value="Genomic_DNA"/>
</dbReference>
<name>A0A1H2PM23_9BURK</name>
<proteinExistence type="predicted"/>
<protein>
    <submittedName>
        <fullName evidence="2">Uncharacterized protein</fullName>
    </submittedName>
</protein>
<gene>
    <name evidence="2" type="ORF">SAMN05216551_102311</name>
</gene>
<sequence length="145" mass="15333">MTFDMLARKPSLAPTQELENTLAALERATRVLRKSKVNPDDVLAVSALLRIGYRTADPRRSPVDAGQAVNPAAPAAASPGQDSTESLQVRCARPDPTALPGSELAGTLGAGSVEKRAAAARNSEPAIRSARRHARTFLRLDPDLA</sequence>
<evidence type="ECO:0000256" key="1">
    <source>
        <dbReference type="SAM" id="MobiDB-lite"/>
    </source>
</evidence>
<evidence type="ECO:0000313" key="3">
    <source>
        <dbReference type="Proteomes" id="UP000243719"/>
    </source>
</evidence>